<dbReference type="PANTHER" id="PTHR34105:SF1">
    <property type="entry name" value="PROLINE-, GLUTAMIC ACID- AND LEUCINE-RICH PROTEIN 1"/>
    <property type="match status" value="1"/>
</dbReference>
<feature type="compositionally biased region" description="Basic and acidic residues" evidence="1">
    <location>
        <begin position="177"/>
        <end position="189"/>
    </location>
</feature>
<reference evidence="2" key="1">
    <citation type="submission" date="2020-11" db="EMBL/GenBank/DDBJ databases">
        <authorList>
            <person name="Whiteford S."/>
        </authorList>
    </citation>
    <scope>NUCLEOTIDE SEQUENCE</scope>
</reference>
<dbReference type="GO" id="GO:0006364">
    <property type="term" value="P:rRNA processing"/>
    <property type="evidence" value="ECO:0007669"/>
    <property type="project" value="TreeGrafter"/>
</dbReference>
<keyword evidence="3" id="KW-1185">Reference proteome</keyword>
<feature type="region of interest" description="Disordered" evidence="1">
    <location>
        <begin position="177"/>
        <end position="212"/>
    </location>
</feature>
<organism evidence="2 3">
    <name type="scientific">Plutella xylostella</name>
    <name type="common">Diamondback moth</name>
    <name type="synonym">Plutella maculipennis</name>
    <dbReference type="NCBI Taxonomy" id="51655"/>
    <lineage>
        <taxon>Eukaryota</taxon>
        <taxon>Metazoa</taxon>
        <taxon>Ecdysozoa</taxon>
        <taxon>Arthropoda</taxon>
        <taxon>Hexapoda</taxon>
        <taxon>Insecta</taxon>
        <taxon>Pterygota</taxon>
        <taxon>Neoptera</taxon>
        <taxon>Endopterygota</taxon>
        <taxon>Lepidoptera</taxon>
        <taxon>Glossata</taxon>
        <taxon>Ditrysia</taxon>
        <taxon>Yponomeutoidea</taxon>
        <taxon>Plutellidae</taxon>
        <taxon>Plutella</taxon>
    </lineage>
</organism>
<dbReference type="PANTHER" id="PTHR34105">
    <property type="entry name" value="PROLINE-, GLUTAMIC ACID- AND LEUCINE-RICH PROTEIN 1"/>
    <property type="match status" value="1"/>
</dbReference>
<dbReference type="Proteomes" id="UP000653454">
    <property type="component" value="Unassembled WGS sequence"/>
</dbReference>
<dbReference type="GO" id="GO:0005634">
    <property type="term" value="C:nucleus"/>
    <property type="evidence" value="ECO:0007669"/>
    <property type="project" value="TreeGrafter"/>
</dbReference>
<protein>
    <submittedName>
        <fullName evidence="2">(diamondback moth) hypothetical protein</fullName>
    </submittedName>
</protein>
<evidence type="ECO:0000313" key="3">
    <source>
        <dbReference type="Proteomes" id="UP000653454"/>
    </source>
</evidence>
<dbReference type="AlphaFoldDB" id="A0A8S4D0H0"/>
<evidence type="ECO:0000256" key="1">
    <source>
        <dbReference type="SAM" id="MobiDB-lite"/>
    </source>
</evidence>
<dbReference type="EMBL" id="CAJHNJ030000001">
    <property type="protein sequence ID" value="CAG9087530.1"/>
    <property type="molecule type" value="Genomic_DNA"/>
</dbReference>
<comment type="caution">
    <text evidence="2">The sequence shown here is derived from an EMBL/GenBank/DDBJ whole genome shotgun (WGS) entry which is preliminary data.</text>
</comment>
<gene>
    <name evidence="2" type="ORF">PLXY2_LOCUS48</name>
</gene>
<proteinExistence type="predicted"/>
<evidence type="ECO:0000313" key="2">
    <source>
        <dbReference type="EMBL" id="CAG9087530.1"/>
    </source>
</evidence>
<sequence>MVTIFRSDESADEVAIAALECIEIFLTVCGTFLKPSAHKLLQTALVRCSASLSQLPCRRGVALCRALDAARIAAPPTAPPPTQHCLQIYSDGVHSPHEEISRICSQALLNIRLHLHCSPPSLNFAIEAPAESKEPAGVKTVSERNRAALEALLGPDKMPPNGDAEEVITIVDEPSRKKARLSEDVDDKISVSSQDSVEIRENSDSNAESTGEVAEVAIEVDDIDGKSNESPDINEIDVVNGDINEEIEPAVAVNTSSAIYDATTQLPVDESVETIDDEASPKYLEVAYDFPNTGKNKVTVLEKMDDENLPSTNETDDIYITCGQQLKSSQDVSQKKSEEIEVKLFEPKLNGIEEETEVVLTNGHADPKENIAESTIIVKIADGDEGVTVEDMLADFVDEVNEEVVNVDA</sequence>
<accession>A0A8S4D0H0</accession>
<name>A0A8S4D0H0_PLUXY</name>